<comment type="similarity">
    <text evidence="1">Belongs to the glycosyltransferase 2 family.</text>
</comment>
<dbReference type="Pfam" id="PF00535">
    <property type="entry name" value="Glycos_transf_2"/>
    <property type="match status" value="1"/>
</dbReference>
<dbReference type="PANTHER" id="PTHR43685">
    <property type="entry name" value="GLYCOSYLTRANSFERASE"/>
    <property type="match status" value="1"/>
</dbReference>
<sequence length="216" mass="25108">MISILIPVYNGIEFINESVTSVLEQTFEDWELIIAINGHPENSNEYQIAKEYESISDKIRVYDFYNVWGKAETLNCMIPYCKYDYVAILDVDDVWLDKKLELQSALLDKYDVIGTQCVYFGELENINPNIPVGEISDFDFTMVNPIINSSAVIRKDLCNWVENGIEDYELWLRLRHDNKTFYNCNDVLVKHRIHKSSAFNSNGHASKLNELLAKYK</sequence>
<protein>
    <recommendedName>
        <fullName evidence="4">Glycosyltransferase 2-like domain-containing protein</fullName>
    </recommendedName>
</protein>
<evidence type="ECO:0000256" key="2">
    <source>
        <dbReference type="ARBA" id="ARBA00022676"/>
    </source>
</evidence>
<evidence type="ECO:0000256" key="1">
    <source>
        <dbReference type="ARBA" id="ARBA00006739"/>
    </source>
</evidence>
<proteinExistence type="inferred from homology"/>
<dbReference type="EMBL" id="MN739577">
    <property type="protein sequence ID" value="QHT13905.1"/>
    <property type="molecule type" value="Genomic_DNA"/>
</dbReference>
<dbReference type="InterPro" id="IPR050834">
    <property type="entry name" value="Glycosyltransf_2"/>
</dbReference>
<keyword evidence="2" id="KW-0328">Glycosyltransferase</keyword>
<name>A0A6C0DE97_9ZZZZ</name>
<evidence type="ECO:0000256" key="3">
    <source>
        <dbReference type="ARBA" id="ARBA00022679"/>
    </source>
</evidence>
<evidence type="ECO:0000259" key="4">
    <source>
        <dbReference type="Pfam" id="PF00535"/>
    </source>
</evidence>
<feature type="domain" description="Glycosyltransferase 2-like" evidence="4">
    <location>
        <begin position="3"/>
        <end position="129"/>
    </location>
</feature>
<dbReference type="SUPFAM" id="SSF53448">
    <property type="entry name" value="Nucleotide-diphospho-sugar transferases"/>
    <property type="match status" value="1"/>
</dbReference>
<keyword evidence="3" id="KW-0808">Transferase</keyword>
<organism evidence="5">
    <name type="scientific">viral metagenome</name>
    <dbReference type="NCBI Taxonomy" id="1070528"/>
    <lineage>
        <taxon>unclassified sequences</taxon>
        <taxon>metagenomes</taxon>
        <taxon>organismal metagenomes</taxon>
    </lineage>
</organism>
<dbReference type="AlphaFoldDB" id="A0A6C0DE97"/>
<accession>A0A6C0DE97</accession>
<evidence type="ECO:0000313" key="5">
    <source>
        <dbReference type="EMBL" id="QHT13905.1"/>
    </source>
</evidence>
<dbReference type="InterPro" id="IPR029044">
    <property type="entry name" value="Nucleotide-diphossugar_trans"/>
</dbReference>
<dbReference type="Gene3D" id="3.90.550.10">
    <property type="entry name" value="Spore Coat Polysaccharide Biosynthesis Protein SpsA, Chain A"/>
    <property type="match status" value="1"/>
</dbReference>
<dbReference type="GO" id="GO:0016757">
    <property type="term" value="F:glycosyltransferase activity"/>
    <property type="evidence" value="ECO:0007669"/>
    <property type="project" value="UniProtKB-KW"/>
</dbReference>
<dbReference type="PANTHER" id="PTHR43685:SF5">
    <property type="entry name" value="GLYCOSYLTRANSFERASE EPSE-RELATED"/>
    <property type="match status" value="1"/>
</dbReference>
<reference evidence="5" key="1">
    <citation type="journal article" date="2020" name="Nature">
        <title>Giant virus diversity and host interactions through global metagenomics.</title>
        <authorList>
            <person name="Schulz F."/>
            <person name="Roux S."/>
            <person name="Paez-Espino D."/>
            <person name="Jungbluth S."/>
            <person name="Walsh D.A."/>
            <person name="Denef V.J."/>
            <person name="McMahon K.D."/>
            <person name="Konstantinidis K.T."/>
            <person name="Eloe-Fadrosh E.A."/>
            <person name="Kyrpides N.C."/>
            <person name="Woyke T."/>
        </authorList>
    </citation>
    <scope>NUCLEOTIDE SEQUENCE</scope>
    <source>
        <strain evidence="5">GVMAG-M-3300023174-134</strain>
    </source>
</reference>
<dbReference type="InterPro" id="IPR001173">
    <property type="entry name" value="Glyco_trans_2-like"/>
</dbReference>